<dbReference type="OrthoDB" id="756520at2"/>
<comment type="similarity">
    <text evidence="1">Belongs to the sulfatase family.</text>
</comment>
<keyword evidence="5" id="KW-1185">Reference proteome</keyword>
<gene>
    <name evidence="4" type="ORF">EV196_102457</name>
</gene>
<evidence type="ECO:0000313" key="4">
    <source>
        <dbReference type="EMBL" id="TCL67894.1"/>
    </source>
</evidence>
<dbReference type="Pfam" id="PF00884">
    <property type="entry name" value="Sulfatase"/>
    <property type="match status" value="1"/>
</dbReference>
<dbReference type="AlphaFoldDB" id="A0A4R1RNU8"/>
<protein>
    <submittedName>
        <fullName evidence="4">Arylsulfatase A-like enzyme</fullName>
    </submittedName>
</protein>
<name>A0A4R1RNU8_9FLAO</name>
<reference evidence="4 5" key="1">
    <citation type="submission" date="2019-03" db="EMBL/GenBank/DDBJ databases">
        <title>Genomic Encyclopedia of Type Strains, Phase IV (KMG-IV): sequencing the most valuable type-strain genomes for metagenomic binning, comparative biology and taxonomic classification.</title>
        <authorList>
            <person name="Goeker M."/>
        </authorList>
    </citation>
    <scope>NUCLEOTIDE SEQUENCE [LARGE SCALE GENOMIC DNA]</scope>
    <source>
        <strain evidence="4 5">DSM 18792</strain>
    </source>
</reference>
<evidence type="ECO:0000259" key="3">
    <source>
        <dbReference type="Pfam" id="PF00884"/>
    </source>
</evidence>
<dbReference type="InterPro" id="IPR000917">
    <property type="entry name" value="Sulfatase_N"/>
</dbReference>
<dbReference type="SUPFAM" id="SSF53649">
    <property type="entry name" value="Alkaline phosphatase-like"/>
    <property type="match status" value="1"/>
</dbReference>
<dbReference type="EMBL" id="SLUP01000002">
    <property type="protein sequence ID" value="TCL67894.1"/>
    <property type="molecule type" value="Genomic_DNA"/>
</dbReference>
<dbReference type="Gene3D" id="3.40.720.10">
    <property type="entry name" value="Alkaline Phosphatase, subunit A"/>
    <property type="match status" value="1"/>
</dbReference>
<dbReference type="RefSeq" id="WP_132216016.1">
    <property type="nucleotide sequence ID" value="NZ_OX156936.1"/>
</dbReference>
<sequence length="604" mass="67866">MKRINKCLGLIAVFTVMISCKSKKEEIVAINTKPNVIIVITDDQGYGDLGHNGNTIIKTPTIDAFAAQSVSLTNYHVGTTCAPTRAGLLTGRNCNRNGVWHTIMGASLLNREEVTIADVFKDNGYKTAMFGKWHLGDNHPFTPNERGFEEAFYHGGGGVGQTPDYWNNDYFDDMYHRNGTPEKVKGYCTDVWFNEAIKFIENKKDNPFLCYLSLNAPHSPFNVPQEYYDLYKNEESLLETQKRFYGMITNVDDNFSRLLKKLDELKIADNTIVIFTTDNGTSNGYHVDEKTGVVNGYNAGMRGTKASEYEGGHRVPFIIRWPNGKLEGGKSLSDLTAHVDMLPTLTSLAGIDYTSEKIMDGTDISPYLLGTSKIQDRYLVTDTQRISWPVKGKQSCVMNGDWRLVNGNELYNTATDPGQKINLADKHPDKVANMNDFYNTWWDSVIKETKYSTIDLGVGEEDVITCHDARTIDYFPPWNQEMIRKGEPMKPAPFFVNFVKPGNYTFKLRRWPAESGMSLGAEILDEIPATPTTDGRSIGKAMKFKKAFLKIGDQEVSVEANNASQSADIDFVVEQGKTELLAWFEMENGTLTNAFYVNVEKSKE</sequence>
<dbReference type="InterPro" id="IPR050738">
    <property type="entry name" value="Sulfatase"/>
</dbReference>
<proteinExistence type="inferred from homology"/>
<evidence type="ECO:0000256" key="2">
    <source>
        <dbReference type="ARBA" id="ARBA00022801"/>
    </source>
</evidence>
<dbReference type="Gene3D" id="3.30.1120.10">
    <property type="match status" value="1"/>
</dbReference>
<organism evidence="4 5">
    <name type="scientific">Mariniflexile fucanivorans</name>
    <dbReference type="NCBI Taxonomy" id="264023"/>
    <lineage>
        <taxon>Bacteria</taxon>
        <taxon>Pseudomonadati</taxon>
        <taxon>Bacteroidota</taxon>
        <taxon>Flavobacteriia</taxon>
        <taxon>Flavobacteriales</taxon>
        <taxon>Flavobacteriaceae</taxon>
        <taxon>Mariniflexile</taxon>
    </lineage>
</organism>
<dbReference type="PANTHER" id="PTHR42693">
    <property type="entry name" value="ARYLSULFATASE FAMILY MEMBER"/>
    <property type="match status" value="1"/>
</dbReference>
<keyword evidence="2" id="KW-0378">Hydrolase</keyword>
<evidence type="ECO:0000256" key="1">
    <source>
        <dbReference type="ARBA" id="ARBA00008779"/>
    </source>
</evidence>
<dbReference type="InterPro" id="IPR017850">
    <property type="entry name" value="Alkaline_phosphatase_core_sf"/>
</dbReference>
<accession>A0A4R1RNU8</accession>
<dbReference type="PROSITE" id="PS51257">
    <property type="entry name" value="PROKAR_LIPOPROTEIN"/>
    <property type="match status" value="1"/>
</dbReference>
<dbReference type="GO" id="GO:0004065">
    <property type="term" value="F:arylsulfatase activity"/>
    <property type="evidence" value="ECO:0007669"/>
    <property type="project" value="TreeGrafter"/>
</dbReference>
<dbReference type="CDD" id="cd16146">
    <property type="entry name" value="ARS_like"/>
    <property type="match status" value="1"/>
</dbReference>
<dbReference type="PANTHER" id="PTHR42693:SF53">
    <property type="entry name" value="ENDO-4-O-SULFATASE"/>
    <property type="match status" value="1"/>
</dbReference>
<evidence type="ECO:0000313" key="5">
    <source>
        <dbReference type="Proteomes" id="UP000295455"/>
    </source>
</evidence>
<feature type="domain" description="Sulfatase N-terminal" evidence="3">
    <location>
        <begin position="34"/>
        <end position="351"/>
    </location>
</feature>
<dbReference type="FunFam" id="3.40.720.10:FF:000070">
    <property type="entry name" value="Arylsulfatase A"/>
    <property type="match status" value="1"/>
</dbReference>
<comment type="caution">
    <text evidence="4">The sequence shown here is derived from an EMBL/GenBank/DDBJ whole genome shotgun (WGS) entry which is preliminary data.</text>
</comment>
<dbReference type="Proteomes" id="UP000295455">
    <property type="component" value="Unassembled WGS sequence"/>
</dbReference>